<organism evidence="2 3">
    <name type="scientific">Papilio machaon</name>
    <name type="common">Old World swallowtail butterfly</name>
    <dbReference type="NCBI Taxonomy" id="76193"/>
    <lineage>
        <taxon>Eukaryota</taxon>
        <taxon>Metazoa</taxon>
        <taxon>Ecdysozoa</taxon>
        <taxon>Arthropoda</taxon>
        <taxon>Hexapoda</taxon>
        <taxon>Insecta</taxon>
        <taxon>Pterygota</taxon>
        <taxon>Neoptera</taxon>
        <taxon>Endopterygota</taxon>
        <taxon>Lepidoptera</taxon>
        <taxon>Glossata</taxon>
        <taxon>Ditrysia</taxon>
        <taxon>Papilionoidea</taxon>
        <taxon>Papilionidae</taxon>
        <taxon>Papilioninae</taxon>
        <taxon>Papilio</taxon>
    </lineage>
</organism>
<comment type="caution">
    <text evidence="2">The sequence shown here is derived from an EMBL/GenBank/DDBJ whole genome shotgun (WGS) entry which is preliminary data.</text>
</comment>
<gene>
    <name evidence="2" type="ORF">RR48_00673</name>
</gene>
<keyword evidence="3" id="KW-1185">Reference proteome</keyword>
<evidence type="ECO:0000256" key="1">
    <source>
        <dbReference type="SAM" id="MobiDB-lite"/>
    </source>
</evidence>
<dbReference type="EMBL" id="LADJ01013264">
    <property type="protein sequence ID" value="KPJ21002.1"/>
    <property type="molecule type" value="Genomic_DNA"/>
</dbReference>
<evidence type="ECO:0000313" key="3">
    <source>
        <dbReference type="Proteomes" id="UP000053240"/>
    </source>
</evidence>
<name>A0A0N0PFL1_PAPMA</name>
<dbReference type="InParanoid" id="A0A0N0PFL1"/>
<dbReference type="AlphaFoldDB" id="A0A0N0PFL1"/>
<protein>
    <submittedName>
        <fullName evidence="2">Uncharacterized protein</fullName>
    </submittedName>
</protein>
<feature type="region of interest" description="Disordered" evidence="1">
    <location>
        <begin position="1"/>
        <end position="26"/>
    </location>
</feature>
<proteinExistence type="predicted"/>
<dbReference type="Proteomes" id="UP000053240">
    <property type="component" value="Unassembled WGS sequence"/>
</dbReference>
<reference evidence="2 3" key="1">
    <citation type="journal article" date="2015" name="Nat. Commun.">
        <title>Outbred genome sequencing and CRISPR/Cas9 gene editing in butterflies.</title>
        <authorList>
            <person name="Li X."/>
            <person name="Fan D."/>
            <person name="Zhang W."/>
            <person name="Liu G."/>
            <person name="Zhang L."/>
            <person name="Zhao L."/>
            <person name="Fang X."/>
            <person name="Chen L."/>
            <person name="Dong Y."/>
            <person name="Chen Y."/>
            <person name="Ding Y."/>
            <person name="Zhao R."/>
            <person name="Feng M."/>
            <person name="Zhu Y."/>
            <person name="Feng Y."/>
            <person name="Jiang X."/>
            <person name="Zhu D."/>
            <person name="Xiang H."/>
            <person name="Feng X."/>
            <person name="Li S."/>
            <person name="Wang J."/>
            <person name="Zhang G."/>
            <person name="Kronforst M.R."/>
            <person name="Wang W."/>
        </authorList>
    </citation>
    <scope>NUCLEOTIDE SEQUENCE [LARGE SCALE GENOMIC DNA]</scope>
    <source>
        <strain evidence="2">Ya'a_city_454_Pm</strain>
        <tissue evidence="2">Whole body</tissue>
    </source>
</reference>
<accession>A0A0N0PFL1</accession>
<evidence type="ECO:0000313" key="2">
    <source>
        <dbReference type="EMBL" id="KPJ21002.1"/>
    </source>
</evidence>
<sequence>METKPDILNPKSDSEPPRVVLESSDSKSYTIRDIHKDGQPSAPALQATYATPPPHDDIVSYNIKHIQYISTYKFESQSL</sequence>